<accession>U7DE92</accession>
<dbReference type="EMBL" id="ASJR01000001">
    <property type="protein sequence ID" value="ERP39241.1"/>
    <property type="molecule type" value="Genomic_DNA"/>
</dbReference>
<proteinExistence type="predicted"/>
<feature type="compositionally biased region" description="Basic and acidic residues" evidence="1">
    <location>
        <begin position="20"/>
        <end position="41"/>
    </location>
</feature>
<protein>
    <submittedName>
        <fullName evidence="2">Uncharacterized protein</fullName>
    </submittedName>
</protein>
<dbReference type="Proteomes" id="UP000017148">
    <property type="component" value="Unassembled WGS sequence"/>
</dbReference>
<evidence type="ECO:0000313" key="3">
    <source>
        <dbReference type="Proteomes" id="UP000017148"/>
    </source>
</evidence>
<feature type="region of interest" description="Disordered" evidence="1">
    <location>
        <begin position="20"/>
        <end position="46"/>
    </location>
</feature>
<name>U7DE92_9BACT</name>
<organism evidence="2 3">
    <name type="scientific">Chitinivibrio alkaliphilus ACht1</name>
    <dbReference type="NCBI Taxonomy" id="1313304"/>
    <lineage>
        <taxon>Bacteria</taxon>
        <taxon>Pseudomonadati</taxon>
        <taxon>Fibrobacterota</taxon>
        <taxon>Chitinivibrionia</taxon>
        <taxon>Chitinivibrionales</taxon>
        <taxon>Chitinivibrionaceae</taxon>
        <taxon>Chitinivibrio</taxon>
    </lineage>
</organism>
<keyword evidence="3" id="KW-1185">Reference proteome</keyword>
<dbReference type="RefSeq" id="WP_022635601.1">
    <property type="nucleotide sequence ID" value="NZ_ASJR01000001.1"/>
</dbReference>
<gene>
    <name evidence="2" type="ORF">CALK_0028</name>
</gene>
<sequence length="60" mass="6908">MRYILSLVALIAYLNLSHTTPDHSREDFKTPDNKEAPRETLSDNVRYQSQVSLQDTAFLP</sequence>
<dbReference type="AlphaFoldDB" id="U7DE92"/>
<evidence type="ECO:0000313" key="2">
    <source>
        <dbReference type="EMBL" id="ERP39241.1"/>
    </source>
</evidence>
<evidence type="ECO:0000256" key="1">
    <source>
        <dbReference type="SAM" id="MobiDB-lite"/>
    </source>
</evidence>
<reference evidence="2 3" key="1">
    <citation type="journal article" date="2013" name="Environ. Microbiol.">
        <title>Genome analysis of Chitinivibrio alkaliphilus gen. nov., sp. nov., a novel extremely haloalkaliphilic anaerobic chitinolytic bacterium from the candidate phylum Termite Group 3.</title>
        <authorList>
            <person name="Sorokin D.Y."/>
            <person name="Gumerov V.M."/>
            <person name="Rakitin A.L."/>
            <person name="Beletsky A.V."/>
            <person name="Damste J.S."/>
            <person name="Muyzer G."/>
            <person name="Mardanov A.V."/>
            <person name="Ravin N.V."/>
        </authorList>
    </citation>
    <scope>NUCLEOTIDE SEQUENCE [LARGE SCALE GENOMIC DNA]</scope>
    <source>
        <strain evidence="2 3">ACht1</strain>
    </source>
</reference>
<comment type="caution">
    <text evidence="2">The sequence shown here is derived from an EMBL/GenBank/DDBJ whole genome shotgun (WGS) entry which is preliminary data.</text>
</comment>